<feature type="compositionally biased region" description="Polar residues" evidence="1">
    <location>
        <begin position="20"/>
        <end position="30"/>
    </location>
</feature>
<dbReference type="OrthoDB" id="10683764at2759"/>
<feature type="compositionally biased region" description="Low complexity" evidence="1">
    <location>
        <begin position="424"/>
        <end position="442"/>
    </location>
</feature>
<feature type="compositionally biased region" description="Basic and acidic residues" evidence="1">
    <location>
        <begin position="88"/>
        <end position="97"/>
    </location>
</feature>
<comment type="caution">
    <text evidence="2">The sequence shown here is derived from an EMBL/GenBank/DDBJ whole genome shotgun (WGS) entry which is preliminary data.</text>
</comment>
<name>A0A9X6NG32_HYPEX</name>
<feature type="compositionally biased region" description="Polar residues" evidence="1">
    <location>
        <begin position="348"/>
        <end position="365"/>
    </location>
</feature>
<reference evidence="3" key="1">
    <citation type="submission" date="2017-01" db="EMBL/GenBank/DDBJ databases">
        <title>Comparative genomics of anhydrobiosis in the tardigrade Hypsibius dujardini.</title>
        <authorList>
            <person name="Yoshida Y."/>
            <person name="Koutsovoulos G."/>
            <person name="Laetsch D."/>
            <person name="Stevens L."/>
            <person name="Kumar S."/>
            <person name="Horikawa D."/>
            <person name="Ishino K."/>
            <person name="Komine S."/>
            <person name="Tomita M."/>
            <person name="Blaxter M."/>
            <person name="Arakawa K."/>
        </authorList>
    </citation>
    <scope>NUCLEOTIDE SEQUENCE [LARGE SCALE GENOMIC DNA]</scope>
    <source>
        <strain evidence="3">Z151</strain>
    </source>
</reference>
<feature type="region of interest" description="Disordered" evidence="1">
    <location>
        <begin position="562"/>
        <end position="613"/>
    </location>
</feature>
<organism evidence="2 3">
    <name type="scientific">Hypsibius exemplaris</name>
    <name type="common">Freshwater tardigrade</name>
    <dbReference type="NCBI Taxonomy" id="2072580"/>
    <lineage>
        <taxon>Eukaryota</taxon>
        <taxon>Metazoa</taxon>
        <taxon>Ecdysozoa</taxon>
        <taxon>Tardigrada</taxon>
        <taxon>Eutardigrada</taxon>
        <taxon>Parachela</taxon>
        <taxon>Hypsibioidea</taxon>
        <taxon>Hypsibiidae</taxon>
        <taxon>Hypsibius</taxon>
    </lineage>
</organism>
<sequence length="613" mass="65844">MATYVTDEPVIPGFDDLRLNNGNHDSYSDNGSSSFGGPPPAPPAPPPMQQSGGGDVNSNANEGQVAAGPPPPPPPPPPGLGSMPTYKQQKDQDELANPKDLAAKLAGGKKSDAKPFSYGISAADLKTPSEIKRANAARAAGGAESPGRPSTPSFGRRTSGDAPSGSLNIPSNSGGLPDHGARPSSLASALQARRNSFSEPTFGSSPVPPSHSPSPYQTSSPLPPSSTPTYAPPPPRPPVATQPQQYQFGNEFAGQPIQQPSYVQPPARTTSMTGQRPVASPTNNHNGPAYDQLSNWASNQNDDDSGQSTRVYSNSPQPRAPPPPVAIRSRSNSFTDNGQPGATKAAQMLQNIRSNYSGSNSSPVQQVYPREGSGRESPARQLSNSGASSPYQQAHSAPPPQQPVQTYYYGQQPSVSAPQNQTRQQHPAQQSYQAPASQQYYQATPSHQPVVYSQQDDLFGLNNNYNQQQSSKTPSYVHTSYQRSPPPDLSTHRTLPYSNYVTPTDIDFSVDPFSQSFGHPTIKANRGQQQQQQPQYTSHFRTEMQLPMRQAPSGMPDWDSGFGGNFTSNFRPQQQQQQQNNSRVIPIQIQYSPVTATPSSNQQWRNNSGMSDF</sequence>
<feature type="compositionally biased region" description="Low complexity" evidence="1">
    <location>
        <begin position="387"/>
        <end position="396"/>
    </location>
</feature>
<evidence type="ECO:0000313" key="2">
    <source>
        <dbReference type="EMBL" id="OWA53312.1"/>
    </source>
</evidence>
<feature type="compositionally biased region" description="Low complexity" evidence="1">
    <location>
        <begin position="134"/>
        <end position="143"/>
    </location>
</feature>
<feature type="compositionally biased region" description="Polar residues" evidence="1">
    <location>
        <begin position="256"/>
        <end position="314"/>
    </location>
</feature>
<feature type="compositionally biased region" description="Pro residues" evidence="1">
    <location>
        <begin position="37"/>
        <end position="48"/>
    </location>
</feature>
<feature type="region of interest" description="Disordered" evidence="1">
    <location>
        <begin position="462"/>
        <end position="494"/>
    </location>
</feature>
<feature type="compositionally biased region" description="Polar residues" evidence="1">
    <location>
        <begin position="414"/>
        <end position="423"/>
    </location>
</feature>
<accession>A0A9X6NG32</accession>
<feature type="compositionally biased region" description="Polar residues" evidence="1">
    <location>
        <begin position="462"/>
        <end position="483"/>
    </location>
</feature>
<feature type="compositionally biased region" description="Polar residues" evidence="1">
    <location>
        <begin position="185"/>
        <end position="203"/>
    </location>
</feature>
<evidence type="ECO:0000256" key="1">
    <source>
        <dbReference type="SAM" id="MobiDB-lite"/>
    </source>
</evidence>
<gene>
    <name evidence="2" type="ORF">BV898_17747</name>
</gene>
<dbReference type="EMBL" id="MTYJ01000314">
    <property type="protein sequence ID" value="OWA53312.1"/>
    <property type="molecule type" value="Genomic_DNA"/>
</dbReference>
<dbReference type="Proteomes" id="UP000192578">
    <property type="component" value="Unassembled WGS sequence"/>
</dbReference>
<feature type="compositionally biased region" description="Polar residues" evidence="1">
    <location>
        <begin position="165"/>
        <end position="174"/>
    </location>
</feature>
<feature type="compositionally biased region" description="Polar residues" evidence="1">
    <location>
        <begin position="589"/>
        <end position="613"/>
    </location>
</feature>
<protein>
    <submittedName>
        <fullName evidence="2">Uncharacterized protein</fullName>
    </submittedName>
</protein>
<keyword evidence="3" id="KW-1185">Reference proteome</keyword>
<feature type="compositionally biased region" description="Low complexity" evidence="1">
    <location>
        <begin position="403"/>
        <end position="413"/>
    </location>
</feature>
<evidence type="ECO:0000313" key="3">
    <source>
        <dbReference type="Proteomes" id="UP000192578"/>
    </source>
</evidence>
<dbReference type="AlphaFoldDB" id="A0A9X6NG32"/>
<feature type="compositionally biased region" description="Low complexity" evidence="1">
    <location>
        <begin position="99"/>
        <end position="108"/>
    </location>
</feature>
<proteinExistence type="predicted"/>
<feature type="compositionally biased region" description="Pro residues" evidence="1">
    <location>
        <begin position="68"/>
        <end position="79"/>
    </location>
</feature>
<feature type="region of interest" description="Disordered" evidence="1">
    <location>
        <begin position="1"/>
        <end position="442"/>
    </location>
</feature>
<feature type="compositionally biased region" description="Pro residues" evidence="1">
    <location>
        <begin position="221"/>
        <end position="240"/>
    </location>
</feature>